<organism evidence="1 2">
    <name type="scientific">Nesterenkonia xinjiangensis</name>
    <dbReference type="NCBI Taxonomy" id="225327"/>
    <lineage>
        <taxon>Bacteria</taxon>
        <taxon>Bacillati</taxon>
        <taxon>Actinomycetota</taxon>
        <taxon>Actinomycetes</taxon>
        <taxon>Micrococcales</taxon>
        <taxon>Micrococcaceae</taxon>
        <taxon>Nesterenkonia</taxon>
    </lineage>
</organism>
<accession>A0A7Z0GL29</accession>
<name>A0A7Z0GL29_9MICC</name>
<gene>
    <name evidence="1" type="ORF">HNR09_001398</name>
</gene>
<dbReference type="AlphaFoldDB" id="A0A7Z0GL29"/>
<dbReference type="RefSeq" id="WP_179541394.1">
    <property type="nucleotide sequence ID" value="NZ_BAAALL010000002.1"/>
</dbReference>
<comment type="caution">
    <text evidence="1">The sequence shown here is derived from an EMBL/GenBank/DDBJ whole genome shotgun (WGS) entry which is preliminary data.</text>
</comment>
<keyword evidence="2" id="KW-1185">Reference proteome</keyword>
<evidence type="ECO:0000313" key="2">
    <source>
        <dbReference type="Proteomes" id="UP000535437"/>
    </source>
</evidence>
<protein>
    <submittedName>
        <fullName evidence="1">Uncharacterized protein</fullName>
    </submittedName>
</protein>
<reference evidence="1 2" key="1">
    <citation type="submission" date="2020-07" db="EMBL/GenBank/DDBJ databases">
        <title>Sequencing the genomes of 1000 actinobacteria strains.</title>
        <authorList>
            <person name="Klenk H.-P."/>
        </authorList>
    </citation>
    <scope>NUCLEOTIDE SEQUENCE [LARGE SCALE GENOMIC DNA]</scope>
    <source>
        <strain evidence="1 2">DSM 15475</strain>
    </source>
</reference>
<evidence type="ECO:0000313" key="1">
    <source>
        <dbReference type="EMBL" id="NYJ77987.1"/>
    </source>
</evidence>
<sequence length="195" mass="22179">MNVAAQCRALFTGRGAAARIAGSALLVATVATQHPNPVFNRLQLRDHFSVLPNWKFFAPNPATHDYHYLFRTLDVDGETSRWQSIELIADRRMHQAFWFATRRGEKAVFDVCSEILQRMDKGFEVIKVTASYRLLVNFIRREIAERSDDLGRIKGFQISMVRASGHDPDEEPEILFVSPYVGMDGADERRLVPVA</sequence>
<dbReference type="Proteomes" id="UP000535437">
    <property type="component" value="Unassembled WGS sequence"/>
</dbReference>
<dbReference type="EMBL" id="JACCFY010000001">
    <property type="protein sequence ID" value="NYJ77987.1"/>
    <property type="molecule type" value="Genomic_DNA"/>
</dbReference>
<proteinExistence type="predicted"/>